<dbReference type="EMBL" id="FRAI01000017">
    <property type="protein sequence ID" value="SHK12418.1"/>
    <property type="molecule type" value="Genomic_DNA"/>
</dbReference>
<feature type="binding site" evidence="8">
    <location>
        <position position="87"/>
    </location>
    <ligand>
        <name>ATP</name>
        <dbReference type="ChEBI" id="CHEBI:30616"/>
    </ligand>
</feature>
<keyword evidence="1 8" id="KW-0963">Cytoplasm</keyword>
<dbReference type="NCBIfam" id="TIGR01736">
    <property type="entry name" value="FGAM_synth_II"/>
    <property type="match status" value="1"/>
</dbReference>
<dbReference type="RefSeq" id="WP_072907705.1">
    <property type="nucleotide sequence ID" value="NZ_FRAI01000017.1"/>
</dbReference>
<feature type="binding site" evidence="8">
    <location>
        <position position="89"/>
    </location>
    <ligand>
        <name>Mg(2+)</name>
        <dbReference type="ChEBI" id="CHEBI:18420"/>
        <label>1</label>
    </ligand>
</feature>
<keyword evidence="13" id="KW-1185">Reference proteome</keyword>
<evidence type="ECO:0000259" key="9">
    <source>
        <dbReference type="Pfam" id="PF00586"/>
    </source>
</evidence>
<evidence type="ECO:0000313" key="13">
    <source>
        <dbReference type="Proteomes" id="UP000243547"/>
    </source>
</evidence>
<dbReference type="InterPro" id="IPR036676">
    <property type="entry name" value="PurM-like_C_sf"/>
</dbReference>
<dbReference type="Pfam" id="PF18072">
    <property type="entry name" value="FGAR-AT_linker"/>
    <property type="match status" value="1"/>
</dbReference>
<feature type="binding site" evidence="8">
    <location>
        <position position="264"/>
    </location>
    <ligand>
        <name>Mg(2+)</name>
        <dbReference type="ChEBI" id="CHEBI:18420"/>
        <label>2</label>
    </ligand>
</feature>
<feature type="domain" description="PurM-like C-terminal" evidence="10">
    <location>
        <begin position="566"/>
        <end position="700"/>
    </location>
</feature>
<gene>
    <name evidence="8" type="primary">purL</name>
    <name evidence="12" type="ORF">SAMN02745227_01576</name>
</gene>
<dbReference type="PANTHER" id="PTHR43555">
    <property type="entry name" value="PHOSPHORIBOSYLFORMYLGLYCINAMIDINE SYNTHASE SUBUNIT PURL"/>
    <property type="match status" value="1"/>
</dbReference>
<feature type="domain" description="PurM-like C-terminal" evidence="10">
    <location>
        <begin position="198"/>
        <end position="353"/>
    </location>
</feature>
<comment type="pathway">
    <text evidence="8">Purine metabolism; IMP biosynthesis via de novo pathway; 5-amino-1-(5-phospho-D-ribosyl)imidazole from N(2)-formyl-N(1)-(5-phospho-D-ribosyl)glycinamide: step 1/2.</text>
</comment>
<evidence type="ECO:0000256" key="8">
    <source>
        <dbReference type="HAMAP-Rule" id="MF_00420"/>
    </source>
</evidence>
<dbReference type="GO" id="GO:0005737">
    <property type="term" value="C:cytoplasm"/>
    <property type="evidence" value="ECO:0007669"/>
    <property type="project" value="UniProtKB-SubCell"/>
</dbReference>
<evidence type="ECO:0000256" key="7">
    <source>
        <dbReference type="ARBA" id="ARBA00022842"/>
    </source>
</evidence>
<evidence type="ECO:0000256" key="3">
    <source>
        <dbReference type="ARBA" id="ARBA00022723"/>
    </source>
</evidence>
<dbReference type="GO" id="GO:0005524">
    <property type="term" value="F:ATP binding"/>
    <property type="evidence" value="ECO:0007669"/>
    <property type="project" value="UniProtKB-UniRule"/>
</dbReference>
<evidence type="ECO:0000259" key="10">
    <source>
        <dbReference type="Pfam" id="PF02769"/>
    </source>
</evidence>
<comment type="similarity">
    <text evidence="8">Belongs to the FGAMS family.</text>
</comment>
<evidence type="ECO:0000313" key="12">
    <source>
        <dbReference type="EMBL" id="SHK12418.1"/>
    </source>
</evidence>
<keyword evidence="6 8" id="KW-0067">ATP-binding</keyword>
<dbReference type="InterPro" id="IPR041609">
    <property type="entry name" value="PurL_linker"/>
</dbReference>
<dbReference type="Gene3D" id="3.30.1330.10">
    <property type="entry name" value="PurM-like, N-terminal domain"/>
    <property type="match status" value="2"/>
</dbReference>
<feature type="binding site" evidence="8">
    <location>
        <begin position="90"/>
        <end position="93"/>
    </location>
    <ligand>
        <name>substrate</name>
    </ligand>
</feature>
<feature type="binding site" evidence="8">
    <location>
        <position position="236"/>
    </location>
    <ligand>
        <name>substrate</name>
    </ligand>
</feature>
<comment type="subunit">
    <text evidence="8">Monomer. Part of the FGAM synthase complex composed of 1 PurL, 1 PurQ and 2 PurS subunits.</text>
</comment>
<dbReference type="Pfam" id="PF02769">
    <property type="entry name" value="AIRS_C"/>
    <property type="match status" value="2"/>
</dbReference>
<dbReference type="Proteomes" id="UP000243547">
    <property type="component" value="Unassembled WGS sequence"/>
</dbReference>
<dbReference type="InterPro" id="IPR036921">
    <property type="entry name" value="PurM-like_N_sf"/>
</dbReference>
<feature type="binding site" evidence="8">
    <location>
        <position position="112"/>
    </location>
    <ligand>
        <name>substrate</name>
    </ligand>
</feature>
<dbReference type="NCBIfam" id="NF002290">
    <property type="entry name" value="PRK01213.1"/>
    <property type="match status" value="1"/>
</dbReference>
<dbReference type="InterPro" id="IPR016188">
    <property type="entry name" value="PurM-like_N"/>
</dbReference>
<evidence type="ECO:0000256" key="6">
    <source>
        <dbReference type="ARBA" id="ARBA00022840"/>
    </source>
</evidence>
<organism evidence="12 13">
    <name type="scientific">Anaerobranca californiensis DSM 14826</name>
    <dbReference type="NCBI Taxonomy" id="1120989"/>
    <lineage>
        <taxon>Bacteria</taxon>
        <taxon>Bacillati</taxon>
        <taxon>Bacillota</taxon>
        <taxon>Clostridia</taxon>
        <taxon>Eubacteriales</taxon>
        <taxon>Proteinivoracaceae</taxon>
        <taxon>Anaerobranca</taxon>
    </lineage>
</organism>
<evidence type="ECO:0000256" key="1">
    <source>
        <dbReference type="ARBA" id="ARBA00022490"/>
    </source>
</evidence>
<feature type="binding site" evidence="8">
    <location>
        <position position="527"/>
    </location>
    <ligand>
        <name>ATP</name>
        <dbReference type="ChEBI" id="CHEBI:30616"/>
    </ligand>
</feature>
<feature type="binding site" evidence="8">
    <location>
        <position position="530"/>
    </location>
    <ligand>
        <name>substrate</name>
    </ligand>
</feature>
<dbReference type="STRING" id="1120989.SAMN02745227_01576"/>
<comment type="subcellular location">
    <subcellularLocation>
        <location evidence="8">Cytoplasm</location>
    </subcellularLocation>
</comment>
<evidence type="ECO:0000256" key="2">
    <source>
        <dbReference type="ARBA" id="ARBA00022598"/>
    </source>
</evidence>
<dbReference type="Gene3D" id="3.90.650.10">
    <property type="entry name" value="PurM-like C-terminal domain"/>
    <property type="match status" value="2"/>
</dbReference>
<name>A0A1M6PWZ4_9FIRM</name>
<feature type="binding site" evidence="8">
    <location>
        <position position="490"/>
    </location>
    <ligand>
        <name>ATP</name>
        <dbReference type="ChEBI" id="CHEBI:30616"/>
    </ligand>
</feature>
<dbReference type="GO" id="GO:0006189">
    <property type="term" value="P:'de novo' IMP biosynthetic process"/>
    <property type="evidence" value="ECO:0007669"/>
    <property type="project" value="UniProtKB-UniRule"/>
</dbReference>
<feature type="binding site" evidence="8">
    <location>
        <position position="113"/>
    </location>
    <ligand>
        <name>Mg(2+)</name>
        <dbReference type="ChEBI" id="CHEBI:18420"/>
        <label>2</label>
    </ligand>
</feature>
<dbReference type="CDD" id="cd02203">
    <property type="entry name" value="PurL_repeat1"/>
    <property type="match status" value="1"/>
</dbReference>
<dbReference type="PANTHER" id="PTHR43555:SF1">
    <property type="entry name" value="PHOSPHORIBOSYLFORMYLGLYCINAMIDINE SYNTHASE SUBUNIT PURL"/>
    <property type="match status" value="1"/>
</dbReference>
<feature type="active site" description="Proton acceptor" evidence="8">
    <location>
        <position position="91"/>
    </location>
</feature>
<keyword evidence="5 8" id="KW-0658">Purine biosynthesis</keyword>
<dbReference type="PIRSF" id="PIRSF001587">
    <property type="entry name" value="FGAM_synthase_II"/>
    <property type="match status" value="1"/>
</dbReference>
<dbReference type="HAMAP" id="MF_00420">
    <property type="entry name" value="PurL_2"/>
    <property type="match status" value="1"/>
</dbReference>
<protein>
    <recommendedName>
        <fullName evidence="8">Phosphoribosylformylglycinamidine synthase subunit PurL</fullName>
        <shortName evidence="8">FGAM synthase</shortName>
        <ecNumber evidence="8">6.3.5.3</ecNumber>
    </recommendedName>
    <alternativeName>
        <fullName evidence="8">Formylglycinamide ribonucleotide amidotransferase subunit II</fullName>
        <shortName evidence="8">FGAR amidotransferase II</shortName>
        <shortName evidence="8">FGAR-AT II</shortName>
    </alternativeName>
    <alternativeName>
        <fullName evidence="8">Glutamine amidotransferase PurL</fullName>
    </alternativeName>
    <alternativeName>
        <fullName evidence="8">Phosphoribosylformylglycinamidine synthase subunit II</fullName>
    </alternativeName>
</protein>
<feature type="domain" description="PurM-like N-terminal" evidence="9">
    <location>
        <begin position="70"/>
        <end position="185"/>
    </location>
</feature>
<dbReference type="UniPathway" id="UPA00074">
    <property type="reaction ID" value="UER00128"/>
</dbReference>
<dbReference type="FunFam" id="3.30.1330.10:FF:000004">
    <property type="entry name" value="Phosphoribosylformylglycinamidine synthase subunit PurL"/>
    <property type="match status" value="1"/>
</dbReference>
<dbReference type="SUPFAM" id="SSF56042">
    <property type="entry name" value="PurM C-terminal domain-like"/>
    <property type="match status" value="2"/>
</dbReference>
<feature type="domain" description="PurM-like N-terminal" evidence="9">
    <location>
        <begin position="434"/>
        <end position="552"/>
    </location>
</feature>
<comment type="catalytic activity">
    <reaction evidence="8">
        <text>N(2)-formyl-N(1)-(5-phospho-beta-D-ribosyl)glycinamide + L-glutamine + ATP + H2O = 2-formamido-N(1)-(5-O-phospho-beta-D-ribosyl)acetamidine + L-glutamate + ADP + phosphate + H(+)</text>
        <dbReference type="Rhea" id="RHEA:17129"/>
        <dbReference type="ChEBI" id="CHEBI:15377"/>
        <dbReference type="ChEBI" id="CHEBI:15378"/>
        <dbReference type="ChEBI" id="CHEBI:29985"/>
        <dbReference type="ChEBI" id="CHEBI:30616"/>
        <dbReference type="ChEBI" id="CHEBI:43474"/>
        <dbReference type="ChEBI" id="CHEBI:58359"/>
        <dbReference type="ChEBI" id="CHEBI:147286"/>
        <dbReference type="ChEBI" id="CHEBI:147287"/>
        <dbReference type="ChEBI" id="CHEBI:456216"/>
        <dbReference type="EC" id="6.3.5.3"/>
    </reaction>
</comment>
<feature type="domain" description="Phosphoribosylformylglycinamidine synthase linker" evidence="11">
    <location>
        <begin position="6"/>
        <end position="49"/>
    </location>
</feature>
<dbReference type="CDD" id="cd02204">
    <property type="entry name" value="PurL_repeat2"/>
    <property type="match status" value="1"/>
</dbReference>
<keyword evidence="2 8" id="KW-0436">Ligase</keyword>
<evidence type="ECO:0000259" key="11">
    <source>
        <dbReference type="Pfam" id="PF18072"/>
    </source>
</evidence>
<dbReference type="EC" id="6.3.5.3" evidence="8"/>
<sequence>MANSREESYKLAGLTEEEYQKILADLKREPNPLELSMYGVLWSEHCSYKHTKKLLKYFPTEGEKVLQGPGENAGVLDGGDDIGIVFKIESHNHPSAVEPYQGAATGVGGIVRDIFSMGARPVALLNSLRFGSLNKQRNRYLLTGVVKGIGDYGNCLGIPDVGGEVYFHSCYDENPLVNAMCLGLVSVDKIKKGIAQGIGNVVMLVGAATGRDGIKGASFASANLEEDNENKRPSVQVGDPFMEKLLLEACMELVDNPYVVGVQDLGAAGLTSSACEMAARGKSGLELNLDKVHVREENMSAMEIMLSESQERMLYVVKPQGVEEVKKVFAKWDLQASEIGKVTDSGKIEIYYKGKLEGSIPTESIVDGVPLRDPLRKKPAYIEEKAKDIPIKEKVNYNDVLKTLIADENICSRKWIYSQYDYMVGNNTILRPGDTVGAVRIQGTTKAIGMTVDCNPLYPYLEPYHGGMMVVLESYRNLVAGGFKPLGITNCLNYPNPEDPENYYVLEQSIKGIAKACQELNTPVTGGNVSLYNQGVNTKIYPTPVIGMVGLIEDYHRCVTTAFKGEGELVYLVGELGNSLGGSIFYQKVYGYEGGKLPDVDFQKERNAAKGILELITRGLLASATDISQGGLAIALIKSCIKGKVGVEVELGTQNLNLELFAEGGGYLVSVKEENALKIEEFLTGAAISWKKLGKTQGDEIIIKNNKERVIHLHLKEVAPLWETALERRVSGDRE</sequence>
<dbReference type="GO" id="GO:0000287">
    <property type="term" value="F:magnesium ion binding"/>
    <property type="evidence" value="ECO:0007669"/>
    <property type="project" value="UniProtKB-UniRule"/>
</dbReference>
<dbReference type="InterPro" id="IPR010074">
    <property type="entry name" value="PRibForGlyAmidine_synth_PurL"/>
</dbReference>
<dbReference type="InterPro" id="IPR010918">
    <property type="entry name" value="PurM-like_C_dom"/>
</dbReference>
<comment type="caution">
    <text evidence="8">Lacks conserved residue(s) required for the propagation of feature annotation.</text>
</comment>
<proteinExistence type="inferred from homology"/>
<keyword evidence="4 8" id="KW-0547">Nucleotide-binding</keyword>
<dbReference type="GO" id="GO:0004642">
    <property type="term" value="F:phosphoribosylformylglycinamidine synthase activity"/>
    <property type="evidence" value="ECO:0007669"/>
    <property type="project" value="UniProtKB-UniRule"/>
</dbReference>
<feature type="binding site" evidence="8">
    <location>
        <position position="528"/>
    </location>
    <ligand>
        <name>Mg(2+)</name>
        <dbReference type="ChEBI" id="CHEBI:18420"/>
        <label>1</label>
    </ligand>
</feature>
<dbReference type="OrthoDB" id="9804441at2"/>
<feature type="active site" evidence="8">
    <location>
        <position position="45"/>
    </location>
</feature>
<dbReference type="AlphaFoldDB" id="A0A1M6PWZ4"/>
<dbReference type="Pfam" id="PF00586">
    <property type="entry name" value="AIRS"/>
    <property type="match status" value="2"/>
</dbReference>
<accession>A0A1M6PWZ4</accession>
<keyword evidence="7 8" id="KW-0460">Magnesium</keyword>
<dbReference type="SUPFAM" id="SSF55326">
    <property type="entry name" value="PurM N-terminal domain-like"/>
    <property type="match status" value="2"/>
</dbReference>
<reference evidence="13" key="1">
    <citation type="submission" date="2016-11" db="EMBL/GenBank/DDBJ databases">
        <authorList>
            <person name="Varghese N."/>
            <person name="Submissions S."/>
        </authorList>
    </citation>
    <scope>NUCLEOTIDE SEQUENCE [LARGE SCALE GENOMIC DNA]</scope>
    <source>
        <strain evidence="13">DSM 14826</strain>
    </source>
</reference>
<feature type="binding site" evidence="8">
    <location>
        <position position="48"/>
    </location>
    <ligand>
        <name>ATP</name>
        <dbReference type="ChEBI" id="CHEBI:30616"/>
    </ligand>
</feature>
<feature type="binding site" evidence="8">
    <location>
        <begin position="308"/>
        <end position="310"/>
    </location>
    <ligand>
        <name>substrate</name>
    </ligand>
</feature>
<keyword evidence="3 8" id="KW-0479">Metal-binding</keyword>
<comment type="function">
    <text evidence="8">Part of the phosphoribosylformylglycinamidine synthase complex involved in the purines biosynthetic pathway. Catalyzes the ATP-dependent conversion of formylglycinamide ribonucleotide (FGAR) and glutamine to yield formylglycinamidine ribonucleotide (FGAM) and glutamate. The FGAM synthase complex is composed of three subunits. PurQ produces an ammonia molecule by converting glutamine to glutamate. PurL transfers the ammonia molecule to FGAR to form FGAM in an ATP-dependent manner. PurS interacts with PurQ and PurL and is thought to assist in the transfer of the ammonia molecule from PurQ to PurL.</text>
</comment>
<evidence type="ECO:0000256" key="4">
    <source>
        <dbReference type="ARBA" id="ARBA00022741"/>
    </source>
</evidence>
<evidence type="ECO:0000256" key="5">
    <source>
        <dbReference type="ARBA" id="ARBA00022755"/>
    </source>
</evidence>